<dbReference type="AlphaFoldDB" id="A0A9E8NGC3"/>
<feature type="transmembrane region" description="Helical" evidence="1">
    <location>
        <begin position="267"/>
        <end position="285"/>
    </location>
</feature>
<keyword evidence="3" id="KW-1185">Reference proteome</keyword>
<feature type="transmembrane region" description="Helical" evidence="1">
    <location>
        <begin position="53"/>
        <end position="70"/>
    </location>
</feature>
<feature type="transmembrane region" description="Helical" evidence="1">
    <location>
        <begin position="399"/>
        <end position="415"/>
    </location>
</feature>
<sequence>MLSKQSAYAALNIKPEEEKPVLLMLCYSFFSGVSIYIFYLVANALFLVNYDKFMLPVAYIGGGVLLFFIGKINVSFQRKVNFSRLSVILILFQLAAVAAMMFSYEATALKWITLVMFIWNRVSVYVNNVTFWTSSSKIFNLEQAKRIFSLIATGDVVASIVSYFSVNVLLNSKVMRTEELLYICMAALVISLGFMLVIIANYNQKLAVTTSDPGGEGEDISEGQPIFKNDYQMLLLLLGMLPVLGVYFGEFIFSVEVKRQFPVKDQLTLFLGQFFFISAIIELLVKVFFYRFAIRTFGLVSGIIILPVALIVVLSLAILFTSLDFSVFFYILLSRFLCISIKKSFSDTSFQILYQPLSKTESHALQNKVEIYAKPLGYILAGVILLILMRVGLGEPVQIMSVFVLILIGWTFASFRMQSAYQTMLGNLFSGLSGVFQTKNAVEEPALIQPDTAVRPRPLPFEEIVKKATSPFFEDRLEAIELLGQSKRFLAFKYLIPFLQDKNDGLKTAAIKAAATNGNPELWPYLFENICSDIFHAPTAHALVSMGDRILPALNDFFDKSGDQIETQLHVIGIVKQIESEQALRFLRQKLTHPVLAIRHKVFDALASRGYGVKLNERPGVIQEVGQHIAFMVWIIAAQKDLIRSRFLHSEVLQDALTNEYQDAVSELINMLTILTKERRLYFIQDSVRSRDENTRSYLLEILNMAIPLEHKSRVLPLFEDIPLTDRLVKLQSLYPQQKLSGEERLHDIINKDFSRLGVATKALAIRELNNFPSEETSFTLAANAVSPVKAIAEAALDVLHKTDPKRFEELYQTMQWSEDDFHCSVCRTIEAAKIENQLLNPANS</sequence>
<gene>
    <name evidence="2" type="ORF">ON006_10945</name>
</gene>
<feature type="transmembrane region" description="Helical" evidence="1">
    <location>
        <begin position="108"/>
        <end position="126"/>
    </location>
</feature>
<reference evidence="2" key="1">
    <citation type="submission" date="2022-11" db="EMBL/GenBank/DDBJ databases">
        <title>Dyadobacter pollutisoli sp. nov., isolated from plastic dumped soil.</title>
        <authorList>
            <person name="Kim J.M."/>
            <person name="Kim K.R."/>
            <person name="Lee J.K."/>
            <person name="Hao L."/>
            <person name="Jeon C.O."/>
        </authorList>
    </citation>
    <scope>NUCLEOTIDE SEQUENCE</scope>
    <source>
        <strain evidence="2">U1</strain>
    </source>
</reference>
<dbReference type="InterPro" id="IPR016024">
    <property type="entry name" value="ARM-type_fold"/>
</dbReference>
<feature type="transmembrane region" description="Helical" evidence="1">
    <location>
        <begin position="82"/>
        <end position="102"/>
    </location>
</feature>
<feature type="transmembrane region" description="Helical" evidence="1">
    <location>
        <begin position="376"/>
        <end position="393"/>
    </location>
</feature>
<name>A0A9E8NGC3_9BACT</name>
<dbReference type="RefSeq" id="WP_244819819.1">
    <property type="nucleotide sequence ID" value="NZ_CP112998.1"/>
</dbReference>
<feature type="transmembrane region" description="Helical" evidence="1">
    <location>
        <begin position="147"/>
        <end position="168"/>
    </location>
</feature>
<evidence type="ECO:0000313" key="3">
    <source>
        <dbReference type="Proteomes" id="UP001164653"/>
    </source>
</evidence>
<evidence type="ECO:0000256" key="1">
    <source>
        <dbReference type="SAM" id="Phobius"/>
    </source>
</evidence>
<protein>
    <recommendedName>
        <fullName evidence="4">ADP,ATP carrier protein</fullName>
    </recommendedName>
</protein>
<accession>A0A9E8NGC3</accession>
<feature type="transmembrane region" description="Helical" evidence="1">
    <location>
        <begin position="180"/>
        <end position="202"/>
    </location>
</feature>
<dbReference type="SUPFAM" id="SSF48371">
    <property type="entry name" value="ARM repeat"/>
    <property type="match status" value="1"/>
</dbReference>
<dbReference type="InterPro" id="IPR011989">
    <property type="entry name" value="ARM-like"/>
</dbReference>
<feature type="transmembrane region" description="Helical" evidence="1">
    <location>
        <begin position="234"/>
        <end position="255"/>
    </location>
</feature>
<feature type="transmembrane region" description="Helical" evidence="1">
    <location>
        <begin position="21"/>
        <end position="41"/>
    </location>
</feature>
<evidence type="ECO:0008006" key="4">
    <source>
        <dbReference type="Google" id="ProtNLM"/>
    </source>
</evidence>
<organism evidence="2 3">
    <name type="scientific">Dyadobacter pollutisoli</name>
    <dbReference type="NCBI Taxonomy" id="2910158"/>
    <lineage>
        <taxon>Bacteria</taxon>
        <taxon>Pseudomonadati</taxon>
        <taxon>Bacteroidota</taxon>
        <taxon>Cytophagia</taxon>
        <taxon>Cytophagales</taxon>
        <taxon>Spirosomataceae</taxon>
        <taxon>Dyadobacter</taxon>
    </lineage>
</organism>
<dbReference type="Proteomes" id="UP001164653">
    <property type="component" value="Chromosome"/>
</dbReference>
<dbReference type="KEGG" id="dpf:ON006_10945"/>
<dbReference type="Gene3D" id="1.25.10.10">
    <property type="entry name" value="Leucine-rich Repeat Variant"/>
    <property type="match status" value="1"/>
</dbReference>
<keyword evidence="1" id="KW-0472">Membrane</keyword>
<proteinExistence type="predicted"/>
<feature type="transmembrane region" description="Helical" evidence="1">
    <location>
        <begin position="297"/>
        <end position="321"/>
    </location>
</feature>
<keyword evidence="1" id="KW-1133">Transmembrane helix</keyword>
<evidence type="ECO:0000313" key="2">
    <source>
        <dbReference type="EMBL" id="WAC14451.1"/>
    </source>
</evidence>
<dbReference type="EMBL" id="CP112998">
    <property type="protein sequence ID" value="WAC14451.1"/>
    <property type="molecule type" value="Genomic_DNA"/>
</dbReference>
<keyword evidence="1" id="KW-0812">Transmembrane</keyword>